<dbReference type="EMBL" id="CDMZ01005428">
    <property type="protein sequence ID" value="CEM52916.1"/>
    <property type="molecule type" value="Genomic_DNA"/>
</dbReference>
<accession>A0A0G4I7F4</accession>
<dbReference type="AlphaFoldDB" id="A0A0G4I7F4"/>
<feature type="region of interest" description="Disordered" evidence="5">
    <location>
        <begin position="393"/>
        <end position="480"/>
    </location>
</feature>
<dbReference type="Pfam" id="PF04564">
    <property type="entry name" value="U-box"/>
    <property type="match status" value="1"/>
</dbReference>
<dbReference type="GO" id="GO:0005871">
    <property type="term" value="C:kinesin complex"/>
    <property type="evidence" value="ECO:0007669"/>
    <property type="project" value="TreeGrafter"/>
</dbReference>
<dbReference type="InterPro" id="IPR013083">
    <property type="entry name" value="Znf_RING/FYVE/PHD"/>
</dbReference>
<keyword evidence="3 4" id="KW-0505">Motor protein</keyword>
<feature type="compositionally biased region" description="Gly residues" evidence="5">
    <location>
        <begin position="417"/>
        <end position="437"/>
    </location>
</feature>
<feature type="compositionally biased region" description="Low complexity" evidence="5">
    <location>
        <begin position="402"/>
        <end position="416"/>
    </location>
</feature>
<evidence type="ECO:0000256" key="5">
    <source>
        <dbReference type="SAM" id="MobiDB-lite"/>
    </source>
</evidence>
<evidence type="ECO:0000256" key="4">
    <source>
        <dbReference type="RuleBase" id="RU000394"/>
    </source>
</evidence>
<feature type="region of interest" description="Disordered" evidence="5">
    <location>
        <begin position="907"/>
        <end position="957"/>
    </location>
</feature>
<keyword evidence="4" id="KW-0493">Microtubule</keyword>
<protein>
    <recommendedName>
        <fullName evidence="4">Kinesin-like protein</fullName>
    </recommendedName>
</protein>
<dbReference type="GO" id="GO:0004842">
    <property type="term" value="F:ubiquitin-protein transferase activity"/>
    <property type="evidence" value="ECO:0007669"/>
    <property type="project" value="InterPro"/>
</dbReference>
<dbReference type="PRINTS" id="PR00380">
    <property type="entry name" value="KINESINHEAVY"/>
</dbReference>
<dbReference type="SUPFAM" id="SSF57850">
    <property type="entry name" value="RING/U-box"/>
    <property type="match status" value="1"/>
</dbReference>
<feature type="compositionally biased region" description="Basic and acidic residues" evidence="5">
    <location>
        <begin position="201"/>
        <end position="213"/>
    </location>
</feature>
<evidence type="ECO:0000256" key="2">
    <source>
        <dbReference type="ARBA" id="ARBA00022840"/>
    </source>
</evidence>
<evidence type="ECO:0000256" key="1">
    <source>
        <dbReference type="ARBA" id="ARBA00022741"/>
    </source>
</evidence>
<dbReference type="PANTHER" id="PTHR24115">
    <property type="entry name" value="KINESIN-RELATED"/>
    <property type="match status" value="1"/>
</dbReference>
<dbReference type="SMART" id="SM00129">
    <property type="entry name" value="KISc"/>
    <property type="match status" value="1"/>
</dbReference>
<dbReference type="GO" id="GO:0005874">
    <property type="term" value="C:microtubule"/>
    <property type="evidence" value="ECO:0007669"/>
    <property type="project" value="UniProtKB-KW"/>
</dbReference>
<dbReference type="VEuPathDB" id="CryptoDB:Cvel_11602"/>
<dbReference type="Gene3D" id="3.40.850.10">
    <property type="entry name" value="Kinesin motor domain"/>
    <property type="match status" value="1"/>
</dbReference>
<dbReference type="InterPro" id="IPR027417">
    <property type="entry name" value="P-loop_NTPase"/>
</dbReference>
<feature type="region of interest" description="Disordered" evidence="5">
    <location>
        <begin position="170"/>
        <end position="216"/>
    </location>
</feature>
<dbReference type="Gene3D" id="3.30.40.10">
    <property type="entry name" value="Zinc/RING finger domain, C3HC4 (zinc finger)"/>
    <property type="match status" value="1"/>
</dbReference>
<dbReference type="InterPro" id="IPR019821">
    <property type="entry name" value="Kinesin_motor_CS"/>
</dbReference>
<dbReference type="GO" id="GO:0003777">
    <property type="term" value="F:microtubule motor activity"/>
    <property type="evidence" value="ECO:0007669"/>
    <property type="project" value="InterPro"/>
</dbReference>
<feature type="compositionally biased region" description="Low complexity" evidence="5">
    <location>
        <begin position="438"/>
        <end position="448"/>
    </location>
</feature>
<sequence length="980" mass="105382">MDSRNSTTEEWTIVDMDPLYRPSSTGTPTGTPDRREVEGKENPRETEGKDGLPENECVVLRVFALLLSDPSFLGFAFWREIRGLSEISKEIRREFESNSEFLWYHACLSLSADCGLSLPFALEEPVRFALHVQGRGEGTHGQSQQQQQQQRDGFWRRTFREDLYPLRNIWTETGDPQRRRPSQKSQQSTDFRMQVVVRVRPVSERDQRDASKDTKKKFLLPLHQRLQFAKKSQNSEALPTSLSESSPASASTDALSSSRLLQSLAGSPPPDLLDAMTGRLMHVPVRLPSSGKIMDLQTVMQCLEKRKEDPFTGHALLPESLRPDPELQNRLNEWRSTHAEGGAESFHERCGLAVSDLGAAAEGLWGALTPELLSAYFEAQRLKKEGARQLELLSPEAERGSRAAGASSSASTAATGEQGGEGEGGGGAVEGGEGGEGVESASVGVVAGRGDGGRKKEEGGKDAKGDVKESEDAEERQRDSARVVSLQPCCVVMHVPGAGLRPFAFVRVFSPDSSQETVYRETGLRAVVSALNGVNACLLCYGQTGSGKTHTMFGSKDWEQEAESIARSSSLSSGSEWKAAVKGSGSFGIALRALADVTAVVSSPSLSSFVGQQTERGGGRGVASRTRSAVRRWHVTMACVEIYQERMTDLLTGGEVTVGGRGGRGALGQEGAPEASAAFDIRGATHVQIQSFAGAVRTLLRAENRKSRAATKMNARSSRAHTVVLLSISQRRDASKIRRSSLCLVDLAGSERLKKSDAWGGQRERAQAAHREGAAENGLRMGTVKEAVSINSSLLSLGRCVDALVEGKSHVPFLESKLTALLSPAMAGNSRTWAVLSCHPSPEHAGETLSTLRFGERCGHVSTSLLLTGSGGGFGALDARRALEEIDEALTLCSSQIAALEHRLGVRDSQTNGGGANTGSGSRATGGGEGAETGSSTQHRQQQEEGTSSVEREKVVPGLQKLRERARLLSVKRKELEGLL</sequence>
<feature type="compositionally biased region" description="Basic and acidic residues" evidence="5">
    <location>
        <begin position="451"/>
        <end position="480"/>
    </location>
</feature>
<organism evidence="8">
    <name type="scientific">Chromera velia CCMP2878</name>
    <dbReference type="NCBI Taxonomy" id="1169474"/>
    <lineage>
        <taxon>Eukaryota</taxon>
        <taxon>Sar</taxon>
        <taxon>Alveolata</taxon>
        <taxon>Colpodellida</taxon>
        <taxon>Chromeraceae</taxon>
        <taxon>Chromera</taxon>
    </lineage>
</organism>
<dbReference type="InterPro" id="IPR001752">
    <property type="entry name" value="Kinesin_motor_dom"/>
</dbReference>
<dbReference type="GO" id="GO:0016567">
    <property type="term" value="P:protein ubiquitination"/>
    <property type="evidence" value="ECO:0007669"/>
    <property type="project" value="InterPro"/>
</dbReference>
<dbReference type="PROSITE" id="PS00411">
    <property type="entry name" value="KINESIN_MOTOR_1"/>
    <property type="match status" value="1"/>
</dbReference>
<feature type="compositionally biased region" description="Polar residues" evidence="5">
    <location>
        <begin position="1"/>
        <end position="10"/>
    </location>
</feature>
<dbReference type="Pfam" id="PF00225">
    <property type="entry name" value="Kinesin"/>
    <property type="match status" value="1"/>
</dbReference>
<feature type="domain" description="Kinesin motor" evidence="6">
    <location>
        <begin position="476"/>
        <end position="861"/>
    </location>
</feature>
<feature type="region of interest" description="Disordered" evidence="5">
    <location>
        <begin position="1"/>
        <end position="51"/>
    </location>
</feature>
<evidence type="ECO:0000259" key="7">
    <source>
        <dbReference type="PROSITE" id="PS51698"/>
    </source>
</evidence>
<evidence type="ECO:0000256" key="3">
    <source>
        <dbReference type="PROSITE-ProRule" id="PRU00283"/>
    </source>
</evidence>
<keyword evidence="1 3" id="KW-0547">Nucleotide-binding</keyword>
<dbReference type="InterPro" id="IPR003613">
    <property type="entry name" value="Ubox_domain"/>
</dbReference>
<dbReference type="GO" id="GO:0016887">
    <property type="term" value="F:ATP hydrolysis activity"/>
    <property type="evidence" value="ECO:0007669"/>
    <property type="project" value="TreeGrafter"/>
</dbReference>
<feature type="compositionally biased region" description="Basic and acidic residues" evidence="5">
    <location>
        <begin position="32"/>
        <end position="51"/>
    </location>
</feature>
<dbReference type="SUPFAM" id="SSF52540">
    <property type="entry name" value="P-loop containing nucleoside triphosphate hydrolases"/>
    <property type="match status" value="1"/>
</dbReference>
<evidence type="ECO:0000313" key="8">
    <source>
        <dbReference type="EMBL" id="CEM52916.1"/>
    </source>
</evidence>
<feature type="compositionally biased region" description="Low complexity" evidence="5">
    <location>
        <begin position="235"/>
        <end position="254"/>
    </location>
</feature>
<feature type="region of interest" description="Disordered" evidence="5">
    <location>
        <begin position="230"/>
        <end position="254"/>
    </location>
</feature>
<feature type="compositionally biased region" description="Gly residues" evidence="5">
    <location>
        <begin position="912"/>
        <end position="931"/>
    </location>
</feature>
<proteinExistence type="inferred from homology"/>
<gene>
    <name evidence="8" type="ORF">Cvel_11602</name>
</gene>
<dbReference type="GO" id="GO:0007018">
    <property type="term" value="P:microtubule-based movement"/>
    <property type="evidence" value="ECO:0007669"/>
    <property type="project" value="InterPro"/>
</dbReference>
<dbReference type="GO" id="GO:0008017">
    <property type="term" value="F:microtubule binding"/>
    <property type="evidence" value="ECO:0007669"/>
    <property type="project" value="InterPro"/>
</dbReference>
<dbReference type="InterPro" id="IPR027640">
    <property type="entry name" value="Kinesin-like_fam"/>
</dbReference>
<keyword evidence="2 3" id="KW-0067">ATP-binding</keyword>
<name>A0A0G4I7F4_9ALVE</name>
<dbReference type="PROSITE" id="PS51698">
    <property type="entry name" value="U_BOX"/>
    <property type="match status" value="1"/>
</dbReference>
<feature type="compositionally biased region" description="Low complexity" evidence="5">
    <location>
        <begin position="22"/>
        <end position="31"/>
    </location>
</feature>
<dbReference type="SMART" id="SM00504">
    <property type="entry name" value="Ubox"/>
    <property type="match status" value="1"/>
</dbReference>
<dbReference type="GO" id="GO:0005524">
    <property type="term" value="F:ATP binding"/>
    <property type="evidence" value="ECO:0007669"/>
    <property type="project" value="UniProtKB-UniRule"/>
</dbReference>
<dbReference type="PANTHER" id="PTHR24115:SF545">
    <property type="entry name" value="KINESIN-LIKE PROTEIN KIP2"/>
    <property type="match status" value="1"/>
</dbReference>
<reference evidence="8" key="1">
    <citation type="submission" date="2014-11" db="EMBL/GenBank/DDBJ databases">
        <authorList>
            <person name="Otto D Thomas"/>
            <person name="Naeem Raeece"/>
        </authorList>
    </citation>
    <scope>NUCLEOTIDE SEQUENCE</scope>
</reference>
<feature type="domain" description="U-box" evidence="7">
    <location>
        <begin position="267"/>
        <end position="341"/>
    </location>
</feature>
<comment type="similarity">
    <text evidence="3 4">Belongs to the TRAFAC class myosin-kinesin ATPase superfamily. Kinesin family.</text>
</comment>
<dbReference type="InterPro" id="IPR036961">
    <property type="entry name" value="Kinesin_motor_dom_sf"/>
</dbReference>
<dbReference type="PROSITE" id="PS50067">
    <property type="entry name" value="KINESIN_MOTOR_2"/>
    <property type="match status" value="1"/>
</dbReference>
<evidence type="ECO:0000259" key="6">
    <source>
        <dbReference type="PROSITE" id="PS50067"/>
    </source>
</evidence>
<feature type="binding site" evidence="3">
    <location>
        <begin position="542"/>
        <end position="549"/>
    </location>
    <ligand>
        <name>ATP</name>
        <dbReference type="ChEBI" id="CHEBI:30616"/>
    </ligand>
</feature>